<dbReference type="PROSITE" id="PS50005">
    <property type="entry name" value="TPR"/>
    <property type="match status" value="1"/>
</dbReference>
<feature type="region of interest" description="Disordered" evidence="2">
    <location>
        <begin position="1023"/>
        <end position="1043"/>
    </location>
</feature>
<feature type="signal peptide" evidence="3">
    <location>
        <begin position="1"/>
        <end position="21"/>
    </location>
</feature>
<evidence type="ECO:0000313" key="5">
    <source>
        <dbReference type="EMBL" id="MCP8898859.1"/>
    </source>
</evidence>
<reference evidence="5" key="2">
    <citation type="submission" date="2023-01" db="EMBL/GenBank/DDBJ databases">
        <title>Gilvimarinus xylanilyticus HB14 isolated from Caulerpa lentillifera aquaculture base in Hainan, China.</title>
        <authorList>
            <person name="Zhang Y.-J."/>
        </authorList>
    </citation>
    <scope>NUCLEOTIDE SEQUENCE</scope>
    <source>
        <strain evidence="5">HB14</strain>
    </source>
</reference>
<organism evidence="5 6">
    <name type="scientific">Gilvimarinus xylanilyticus</name>
    <dbReference type="NCBI Taxonomy" id="2944139"/>
    <lineage>
        <taxon>Bacteria</taxon>
        <taxon>Pseudomonadati</taxon>
        <taxon>Pseudomonadota</taxon>
        <taxon>Gammaproteobacteria</taxon>
        <taxon>Cellvibrionales</taxon>
        <taxon>Cellvibrionaceae</taxon>
        <taxon>Gilvimarinus</taxon>
    </lineage>
</organism>
<keyword evidence="3" id="KW-0732">Signal</keyword>
<feature type="region of interest" description="Disordered" evidence="2">
    <location>
        <begin position="677"/>
        <end position="985"/>
    </location>
</feature>
<feature type="compositionally biased region" description="Polar residues" evidence="2">
    <location>
        <begin position="269"/>
        <end position="278"/>
    </location>
</feature>
<dbReference type="NCBIfam" id="TIGR03505">
    <property type="entry name" value="FimV_core"/>
    <property type="match status" value="1"/>
</dbReference>
<protein>
    <submittedName>
        <fullName evidence="5">LysM peptidoglycan-binding domain-containing protein</fullName>
    </submittedName>
</protein>
<feature type="compositionally biased region" description="Acidic residues" evidence="2">
    <location>
        <begin position="924"/>
        <end position="939"/>
    </location>
</feature>
<dbReference type="EMBL" id="JAMFTH010000001">
    <property type="protein sequence ID" value="MCP8898859.1"/>
    <property type="molecule type" value="Genomic_DNA"/>
</dbReference>
<dbReference type="SMART" id="SM00257">
    <property type="entry name" value="LysM"/>
    <property type="match status" value="1"/>
</dbReference>
<feature type="repeat" description="TPR" evidence="1">
    <location>
        <begin position="520"/>
        <end position="553"/>
    </location>
</feature>
<evidence type="ECO:0000259" key="4">
    <source>
        <dbReference type="PROSITE" id="PS51782"/>
    </source>
</evidence>
<dbReference type="NCBIfam" id="TIGR03504">
    <property type="entry name" value="FimV_Cterm"/>
    <property type="match status" value="1"/>
</dbReference>
<feature type="compositionally biased region" description="Basic and acidic residues" evidence="2">
    <location>
        <begin position="1028"/>
        <end position="1043"/>
    </location>
</feature>
<keyword evidence="6" id="KW-1185">Reference proteome</keyword>
<feature type="chain" id="PRO_5040958238" evidence="3">
    <location>
        <begin position="22"/>
        <end position="1043"/>
    </location>
</feature>
<feature type="compositionally biased region" description="Acidic residues" evidence="2">
    <location>
        <begin position="792"/>
        <end position="806"/>
    </location>
</feature>
<feature type="compositionally biased region" description="Acidic residues" evidence="2">
    <location>
        <begin position="946"/>
        <end position="960"/>
    </location>
</feature>
<dbReference type="Pfam" id="PF01476">
    <property type="entry name" value="LysM"/>
    <property type="match status" value="1"/>
</dbReference>
<proteinExistence type="predicted"/>
<gene>
    <name evidence="5" type="ORF">M6D89_06045</name>
</gene>
<feature type="compositionally biased region" description="Basic and acidic residues" evidence="2">
    <location>
        <begin position="720"/>
        <end position="731"/>
    </location>
</feature>
<sequence>MHFRKLVLMLGVMSLSKAAFGLGLGDIELNSSLNQPLDAHIALEDMGELGSDQIKVQLGSQEDFDRAGIERSFFYSQLRFNVVGVDSDDPFIAVTSRDPVREPFLSFIVDVRWTSGRVLREYTLLLDLPAFSDDAAAPVEASVTPIRSRTTQVSDSAGSGSQSSGRSQPASLGEGEYRVQANDTLWEIARDFQAGGVSIHQTMVAIQRANPDAFINNNINLLREGQVLRVPATDEIRSLSRQQAVSQVAQQNRDWSGDTMGAPLDASGRDSQVSSNQGEVAGRVKLSAPGTTADSGASQGGGYGENDGGALARELAATEEELERTKGENSELRSRVGDLEEQIETMERLLEVSNEQLRALELSANQQQDEAQAETPAAANDEAESESEPQVAATDTVESAEQAPAAEEQPAEPEEKSKPVNNASTVVRRAPEPSFMDKLMANIHWIGLALLALIVGLLVFLRKRSSAQEPEEEFSSEPDDSAFMEPDASDLEADEEPQAFAEDDLEATQADDEVSAEAETGDVVGEADIYIAYGKYDQAEEMLKKGLEKDPESLAIKLKLLEVYAESENLEAFDEYYGQVLASGDEDAIARAADLRSQFSGAPAYVAGGTVAAAGAVAAEAGSDLLDSHEPEAETEDVYDLEAQTNDLELEADQTAEQEDDFSFDLDGSDELTLDDLEIDDTAADAGATQPEESNEEFSLDDELTLDEGLDFDFADDESADKLDADDKAVTEEDDLQGSETRYDLSFDEELEPAADDQDFDFDLELEDDNAAESVQEESLDVNTDLPKDSADELELDAISDGDEEQTVSLGDEKPLLDEDLDFSFDESFEPEDEPAPRYDEPEPYGPTGESQAAEVDDSDDVPTLDLTDDEDDFDLEKSMDDVDLEALDREMSDLDAPELDAIETSEAESPEASEPDAQASDAETAEPESFDVDDDDAFDLALGDVDSDPDTSLDLDEQDEQKQSDYELDDLPTPESVNEADDDEDLDFLADSDEVATKLDLARAYIDMGDMDGARDILAEVTEEGDDSQKQEAKDLLDKVDS</sequence>
<feature type="compositionally biased region" description="Low complexity" evidence="2">
    <location>
        <begin position="154"/>
        <end position="171"/>
    </location>
</feature>
<dbReference type="Gene3D" id="1.20.58.2200">
    <property type="match status" value="1"/>
</dbReference>
<comment type="caution">
    <text evidence="5">The sequence shown here is derived from an EMBL/GenBank/DDBJ whole genome shotgun (WGS) entry which is preliminary data.</text>
</comment>
<dbReference type="Pfam" id="PF25800">
    <property type="entry name" value="FimV_N"/>
    <property type="match status" value="1"/>
</dbReference>
<dbReference type="AlphaFoldDB" id="A0A9X2KT32"/>
<dbReference type="CDD" id="cd00118">
    <property type="entry name" value="LysM"/>
    <property type="match status" value="1"/>
</dbReference>
<feature type="compositionally biased region" description="Gly residues" evidence="2">
    <location>
        <begin position="298"/>
        <end position="307"/>
    </location>
</feature>
<feature type="region of interest" description="Disordered" evidence="2">
    <location>
        <begin position="142"/>
        <end position="174"/>
    </location>
</feature>
<feature type="region of interest" description="Disordered" evidence="2">
    <location>
        <begin position="248"/>
        <end position="339"/>
    </location>
</feature>
<keyword evidence="1" id="KW-0802">TPR repeat</keyword>
<evidence type="ECO:0000256" key="1">
    <source>
        <dbReference type="PROSITE-ProRule" id="PRU00339"/>
    </source>
</evidence>
<evidence type="ECO:0000256" key="3">
    <source>
        <dbReference type="SAM" id="SignalP"/>
    </source>
</evidence>
<dbReference type="Gene3D" id="1.25.40.10">
    <property type="entry name" value="Tetratricopeptide repeat domain"/>
    <property type="match status" value="1"/>
</dbReference>
<dbReference type="PROSITE" id="PS51782">
    <property type="entry name" value="LYSM"/>
    <property type="match status" value="1"/>
</dbReference>
<feature type="domain" description="LysM" evidence="4">
    <location>
        <begin position="175"/>
        <end position="230"/>
    </location>
</feature>
<feature type="region of interest" description="Disordered" evidence="2">
    <location>
        <begin position="364"/>
        <end position="425"/>
    </location>
</feature>
<accession>A0A9X2KT32</accession>
<feature type="compositionally biased region" description="Basic and acidic residues" evidence="2">
    <location>
        <begin position="876"/>
        <end position="893"/>
    </location>
</feature>
<dbReference type="InterPro" id="IPR011990">
    <property type="entry name" value="TPR-like_helical_dom_sf"/>
</dbReference>
<dbReference type="Gene3D" id="3.10.350.10">
    <property type="entry name" value="LysM domain"/>
    <property type="match status" value="1"/>
</dbReference>
<feature type="compositionally biased region" description="Acidic residues" evidence="2">
    <location>
        <begin position="855"/>
        <end position="875"/>
    </location>
</feature>
<evidence type="ECO:0000256" key="2">
    <source>
        <dbReference type="SAM" id="MobiDB-lite"/>
    </source>
</evidence>
<dbReference type="InterPro" id="IPR057840">
    <property type="entry name" value="FimV_N"/>
</dbReference>
<feature type="compositionally biased region" description="Acidic residues" evidence="2">
    <location>
        <begin position="818"/>
        <end position="834"/>
    </location>
</feature>
<feature type="compositionally biased region" description="Acidic residues" evidence="2">
    <location>
        <begin position="693"/>
        <end position="719"/>
    </location>
</feature>
<feature type="compositionally biased region" description="Acidic residues" evidence="2">
    <location>
        <begin position="967"/>
        <end position="985"/>
    </location>
</feature>
<dbReference type="InterPro" id="IPR036779">
    <property type="entry name" value="LysM_dom_sf"/>
</dbReference>
<dbReference type="InterPro" id="IPR038440">
    <property type="entry name" value="FimV_C_sf"/>
</dbReference>
<dbReference type="SUPFAM" id="SSF48452">
    <property type="entry name" value="TPR-like"/>
    <property type="match status" value="1"/>
</dbReference>
<feature type="region of interest" description="Disordered" evidence="2">
    <location>
        <begin position="467"/>
        <end position="495"/>
    </location>
</feature>
<evidence type="ECO:0000313" key="6">
    <source>
        <dbReference type="Proteomes" id="UP001139319"/>
    </source>
</evidence>
<feature type="compositionally biased region" description="Low complexity" evidence="2">
    <location>
        <begin position="399"/>
        <end position="408"/>
    </location>
</feature>
<dbReference type="Pfam" id="PF14559">
    <property type="entry name" value="TPR_19"/>
    <property type="match status" value="1"/>
</dbReference>
<feature type="compositionally biased region" description="Acidic residues" evidence="2">
    <location>
        <begin position="746"/>
        <end position="780"/>
    </location>
</feature>
<dbReference type="RefSeq" id="WP_253967126.1">
    <property type="nucleotide sequence ID" value="NZ_JAMFTH010000001.1"/>
</dbReference>
<dbReference type="InterPro" id="IPR019734">
    <property type="entry name" value="TPR_rpt"/>
</dbReference>
<name>A0A9X2KT32_9GAMM</name>
<reference evidence="5" key="1">
    <citation type="submission" date="2022-05" db="EMBL/GenBank/DDBJ databases">
        <authorList>
            <person name="Sun H.-N."/>
        </authorList>
    </citation>
    <scope>NUCLEOTIDE SEQUENCE</scope>
    <source>
        <strain evidence="5">HB14</strain>
    </source>
</reference>
<feature type="compositionally biased region" description="Acidic residues" evidence="2">
    <location>
        <begin position="469"/>
        <end position="495"/>
    </location>
</feature>
<dbReference type="InterPro" id="IPR020011">
    <property type="entry name" value="FimV_C"/>
</dbReference>
<feature type="compositionally biased region" description="Acidic residues" evidence="2">
    <location>
        <begin position="894"/>
        <end position="915"/>
    </location>
</feature>
<feature type="compositionally biased region" description="Basic and acidic residues" evidence="2">
    <location>
        <begin position="323"/>
        <end position="338"/>
    </location>
</feature>
<dbReference type="InterPro" id="IPR020012">
    <property type="entry name" value="LysM_FimV"/>
</dbReference>
<dbReference type="Proteomes" id="UP001139319">
    <property type="component" value="Unassembled WGS sequence"/>
</dbReference>
<dbReference type="InterPro" id="IPR018392">
    <property type="entry name" value="LysM"/>
</dbReference>